<evidence type="ECO:0000256" key="5">
    <source>
        <dbReference type="ARBA" id="ARBA00023054"/>
    </source>
</evidence>
<keyword evidence="5 7" id="KW-0175">Coiled coil</keyword>
<evidence type="ECO:0000256" key="4">
    <source>
        <dbReference type="ARBA" id="ARBA00023034"/>
    </source>
</evidence>
<dbReference type="GeneID" id="106472859"/>
<keyword evidence="4" id="KW-0333">Golgi apparatus</keyword>
<dbReference type="RefSeq" id="XP_013788984.1">
    <property type="nucleotide sequence ID" value="XM_013933530.2"/>
</dbReference>
<feature type="coiled-coil region" evidence="7">
    <location>
        <begin position="373"/>
        <end position="400"/>
    </location>
</feature>
<reference evidence="10" key="1">
    <citation type="submission" date="2025-08" db="UniProtKB">
        <authorList>
            <consortium name="RefSeq"/>
        </authorList>
    </citation>
    <scope>IDENTIFICATION</scope>
    <source>
        <tissue evidence="10">Muscle</tissue>
    </source>
</reference>
<keyword evidence="3" id="KW-1133">Transmembrane helix</keyword>
<evidence type="ECO:0000256" key="3">
    <source>
        <dbReference type="ARBA" id="ARBA00022989"/>
    </source>
</evidence>
<accession>A0ABM1BUM1</accession>
<evidence type="ECO:0000256" key="1">
    <source>
        <dbReference type="ARBA" id="ARBA00004409"/>
    </source>
</evidence>
<gene>
    <name evidence="10" type="primary">LOC106472859</name>
</gene>
<dbReference type="PANTHER" id="PTHR13815:SF7">
    <property type="entry name" value="GOLGIN SUBFAMILY A MEMBER 5"/>
    <property type="match status" value="1"/>
</dbReference>
<evidence type="ECO:0000256" key="6">
    <source>
        <dbReference type="ARBA" id="ARBA00023136"/>
    </source>
</evidence>
<protein>
    <submittedName>
        <fullName evidence="10">Golgin subfamily A member 5-like</fullName>
    </submittedName>
</protein>
<organism evidence="9 10">
    <name type="scientific">Limulus polyphemus</name>
    <name type="common">Atlantic horseshoe crab</name>
    <dbReference type="NCBI Taxonomy" id="6850"/>
    <lineage>
        <taxon>Eukaryota</taxon>
        <taxon>Metazoa</taxon>
        <taxon>Ecdysozoa</taxon>
        <taxon>Arthropoda</taxon>
        <taxon>Chelicerata</taxon>
        <taxon>Merostomata</taxon>
        <taxon>Xiphosura</taxon>
        <taxon>Limulidae</taxon>
        <taxon>Limulus</taxon>
    </lineage>
</organism>
<dbReference type="Proteomes" id="UP000694941">
    <property type="component" value="Unplaced"/>
</dbReference>
<keyword evidence="9" id="KW-1185">Reference proteome</keyword>
<sequence>MSWFAGIAEKAEDLLNKVDQQAATALQKKMNSFSYSPTVLDNQYLSDPASGGAIPKDRNKYQSTSALYSSTPKTSVNRTSTANLAQSRTSRLQKVDPDAKLMEFLNSDDKSEHKTTFQSDSSYIKNTEVAGEKETLTMNSWSSGAAHYKPEESKKQVPLNGSSASEETQELPLNGSSVSEETIENSYSLGLLEKVLESSQTDRTDRWDQEKEIISNMSLVDQTTEVYIVKETDGLQQESLQVEGSDIPVQILKEDQQLTPIKETLTLVDNSNQDSNQISNSYQDSEQEATGHKLFTSQLEKENAMLMKEVTCMNQEIQNLMQKLEDADGEKKRMQKKLDYWNSQVSGSDRKIRELMNQENDLNSVLNAKDSQLAVLRVRLQEADLELQAKKELVENLKAENDR</sequence>
<proteinExistence type="predicted"/>
<feature type="region of interest" description="Disordered" evidence="8">
    <location>
        <begin position="143"/>
        <end position="180"/>
    </location>
</feature>
<evidence type="ECO:0000256" key="8">
    <source>
        <dbReference type="SAM" id="MobiDB-lite"/>
    </source>
</evidence>
<keyword evidence="2" id="KW-0812">Transmembrane</keyword>
<dbReference type="InterPro" id="IPR019177">
    <property type="entry name" value="Golgin_subfamily_A_member_5"/>
</dbReference>
<evidence type="ECO:0000256" key="2">
    <source>
        <dbReference type="ARBA" id="ARBA00022692"/>
    </source>
</evidence>
<evidence type="ECO:0000313" key="10">
    <source>
        <dbReference type="RefSeq" id="XP_013788984.1"/>
    </source>
</evidence>
<evidence type="ECO:0000256" key="7">
    <source>
        <dbReference type="SAM" id="Coils"/>
    </source>
</evidence>
<keyword evidence="6" id="KW-0472">Membrane</keyword>
<feature type="coiled-coil region" evidence="7">
    <location>
        <begin position="296"/>
        <end position="337"/>
    </location>
</feature>
<evidence type="ECO:0000313" key="9">
    <source>
        <dbReference type="Proteomes" id="UP000694941"/>
    </source>
</evidence>
<comment type="subcellular location">
    <subcellularLocation>
        <location evidence="1">Golgi apparatus membrane</location>
        <topology evidence="1">Single-pass type IV membrane protein</topology>
    </subcellularLocation>
</comment>
<dbReference type="PANTHER" id="PTHR13815">
    <property type="entry name" value="GOLGIN-84"/>
    <property type="match status" value="1"/>
</dbReference>
<name>A0ABM1BUM1_LIMPO</name>